<name>A0AAP5WED8_9LACO</name>
<comment type="similarity">
    <text evidence="1 4">Belongs to the FGGY kinase family.</text>
</comment>
<evidence type="ECO:0000313" key="8">
    <source>
        <dbReference type="EMBL" id="OAD63113.1"/>
    </source>
</evidence>
<dbReference type="InterPro" id="IPR050406">
    <property type="entry name" value="FGGY_Carb_Kinase"/>
</dbReference>
<dbReference type="Proteomes" id="UP001275867">
    <property type="component" value="Unassembled WGS sequence"/>
</dbReference>
<dbReference type="InterPro" id="IPR043129">
    <property type="entry name" value="ATPase_NBD"/>
</dbReference>
<dbReference type="GO" id="GO:0005975">
    <property type="term" value="P:carbohydrate metabolic process"/>
    <property type="evidence" value="ECO:0007669"/>
    <property type="project" value="InterPro"/>
</dbReference>
<keyword evidence="9" id="KW-1185">Reference proteome</keyword>
<dbReference type="PROSITE" id="PS00445">
    <property type="entry name" value="FGGY_KINASES_2"/>
    <property type="match status" value="1"/>
</dbReference>
<dbReference type="InterPro" id="IPR000577">
    <property type="entry name" value="Carb_kinase_FGGY"/>
</dbReference>
<evidence type="ECO:0000259" key="5">
    <source>
        <dbReference type="Pfam" id="PF00370"/>
    </source>
</evidence>
<dbReference type="EMBL" id="WERX01000034">
    <property type="protein sequence ID" value="MDV7695014.1"/>
    <property type="molecule type" value="Genomic_DNA"/>
</dbReference>
<dbReference type="PIRSF" id="PIRSF000538">
    <property type="entry name" value="GlpK"/>
    <property type="match status" value="1"/>
</dbReference>
<dbReference type="Gene3D" id="3.30.420.40">
    <property type="match status" value="2"/>
</dbReference>
<dbReference type="PANTHER" id="PTHR43095">
    <property type="entry name" value="SUGAR KINASE"/>
    <property type="match status" value="1"/>
</dbReference>
<dbReference type="AlphaFoldDB" id="A0AAP5WED8"/>
<dbReference type="PROSITE" id="PS00933">
    <property type="entry name" value="FGGY_KINASES_1"/>
    <property type="match status" value="1"/>
</dbReference>
<organism evidence="7 10">
    <name type="scientific">Pediococcus parvulus</name>
    <dbReference type="NCBI Taxonomy" id="54062"/>
    <lineage>
        <taxon>Bacteria</taxon>
        <taxon>Bacillati</taxon>
        <taxon>Bacillota</taxon>
        <taxon>Bacilli</taxon>
        <taxon>Lactobacillales</taxon>
        <taxon>Lactobacillaceae</taxon>
        <taxon>Pediococcus</taxon>
    </lineage>
</organism>
<dbReference type="Pfam" id="PF00370">
    <property type="entry name" value="FGGY_N"/>
    <property type="match status" value="1"/>
</dbReference>
<evidence type="ECO:0000256" key="3">
    <source>
        <dbReference type="ARBA" id="ARBA00022777"/>
    </source>
</evidence>
<dbReference type="GO" id="GO:0016301">
    <property type="term" value="F:kinase activity"/>
    <property type="evidence" value="ECO:0007669"/>
    <property type="project" value="UniProtKB-KW"/>
</dbReference>
<dbReference type="CDD" id="cd07770">
    <property type="entry name" value="ASKHA_NBD_FGGY_GntK"/>
    <property type="match status" value="1"/>
</dbReference>
<sequence>MQAIIGVDIGTTSTKVVLFDLKGTILTNQNNGYPLHQDQPSYAQEDPEQIFAAVVTGIKKVMQIAKQKSWKVLGVSFSAAMHSLILIDGQDKPLTQVITWADNRSEKQSAELRENGLAQALYFKTGTPNHPMTPLTKIMWFREERPQLFAKTAKFIGIKDYIFFKLFGAYVIDEGLASATGMFNIQTMAWDAQALAIAGITTNQLPKLVSTETQFSGMSATMAAQLNLDTDVPFIIGSSDGALANLGVGATNPGQLAVSIGTSGTVRLVVDHPVFDPAGKLFCYVLGKDQWLVGGPVNNGGIVLQWVQEQWFTKDRQSSYAELIKLAAKSVPGAHGLIFLPYLGGERAPIWDADARGSFVGLTRQHTQADMIRAVLEGIVLNLCEVTQMIERVAGPIANVKATGGFSQSAFWVQILADCFNQTVTVSKKSAGSALGAAIMGLHSLEIVPKLALNELASTDQQKWQANPKNAECYQDLMKLWAQISEILEPEYHKIADFQSRCFK</sequence>
<gene>
    <name evidence="8" type="ORF">A7K95_10305</name>
    <name evidence="7" type="ORF">GA842_09140</name>
</gene>
<proteinExistence type="inferred from homology"/>
<evidence type="ECO:0000313" key="7">
    <source>
        <dbReference type="EMBL" id="MDV7695014.1"/>
    </source>
</evidence>
<feature type="domain" description="Carbohydrate kinase FGGY C-terminal" evidence="6">
    <location>
        <begin position="256"/>
        <end position="444"/>
    </location>
</feature>
<protein>
    <submittedName>
        <fullName evidence="7">Gluconate kinase</fullName>
    </submittedName>
</protein>
<keyword evidence="2 4" id="KW-0808">Transferase</keyword>
<evidence type="ECO:0000256" key="1">
    <source>
        <dbReference type="ARBA" id="ARBA00009156"/>
    </source>
</evidence>
<evidence type="ECO:0000259" key="6">
    <source>
        <dbReference type="Pfam" id="PF02782"/>
    </source>
</evidence>
<dbReference type="GO" id="GO:0016773">
    <property type="term" value="F:phosphotransferase activity, alcohol group as acceptor"/>
    <property type="evidence" value="ECO:0007669"/>
    <property type="project" value="InterPro"/>
</dbReference>
<dbReference type="InterPro" id="IPR018485">
    <property type="entry name" value="FGGY_C"/>
</dbReference>
<evidence type="ECO:0000256" key="2">
    <source>
        <dbReference type="ARBA" id="ARBA00022679"/>
    </source>
</evidence>
<evidence type="ECO:0000313" key="10">
    <source>
        <dbReference type="Proteomes" id="UP001275867"/>
    </source>
</evidence>
<dbReference type="Pfam" id="PF02782">
    <property type="entry name" value="FGGY_C"/>
    <property type="match status" value="1"/>
</dbReference>
<dbReference type="InterPro" id="IPR018483">
    <property type="entry name" value="Carb_kinase_FGGY_CS"/>
</dbReference>
<dbReference type="EMBL" id="LXND01000087">
    <property type="protein sequence ID" value="OAD63113.1"/>
    <property type="molecule type" value="Genomic_DNA"/>
</dbReference>
<accession>A0AAP5WED8</accession>
<reference evidence="8 9" key="1">
    <citation type="submission" date="2016-05" db="EMBL/GenBank/DDBJ databases">
        <title>Draft genome sequence of Pediococcus parvulus 2.6, a probiotic beta-glucan producer strain.</title>
        <authorList>
            <person name="Mohedano M.L."/>
            <person name="Perez-Ramos A."/>
            <person name="Duenas M.T."/>
            <person name="Lamontanara A."/>
            <person name="Orru L."/>
            <person name="Spano G."/>
            <person name="Capozzi V."/>
            <person name="Lopez P."/>
        </authorList>
    </citation>
    <scope>NUCLEOTIDE SEQUENCE [LARGE SCALE GENOMIC DNA]</scope>
    <source>
        <strain evidence="8 9">2.6</strain>
    </source>
</reference>
<dbReference type="Proteomes" id="UP000077280">
    <property type="component" value="Unassembled WGS sequence"/>
</dbReference>
<dbReference type="PANTHER" id="PTHR43095:SF2">
    <property type="entry name" value="GLUCONOKINASE"/>
    <property type="match status" value="1"/>
</dbReference>
<dbReference type="RefSeq" id="WP_068808324.1">
    <property type="nucleotide sequence ID" value="NZ_CP158977.1"/>
</dbReference>
<dbReference type="SUPFAM" id="SSF53067">
    <property type="entry name" value="Actin-like ATPase domain"/>
    <property type="match status" value="2"/>
</dbReference>
<evidence type="ECO:0000313" key="9">
    <source>
        <dbReference type="Proteomes" id="UP000077280"/>
    </source>
</evidence>
<comment type="caution">
    <text evidence="7">The sequence shown here is derived from an EMBL/GenBank/DDBJ whole genome shotgun (WGS) entry which is preliminary data.</text>
</comment>
<feature type="domain" description="Carbohydrate kinase FGGY N-terminal" evidence="5">
    <location>
        <begin position="4"/>
        <end position="247"/>
    </location>
</feature>
<keyword evidence="3 4" id="KW-0418">Kinase</keyword>
<dbReference type="InterPro" id="IPR018484">
    <property type="entry name" value="FGGY_N"/>
</dbReference>
<evidence type="ECO:0000256" key="4">
    <source>
        <dbReference type="RuleBase" id="RU003733"/>
    </source>
</evidence>
<reference evidence="7" key="2">
    <citation type="submission" date="2019-10" db="EMBL/GenBank/DDBJ databases">
        <title>Malate fermentation in French cider.</title>
        <authorList>
            <person name="Cousin F.J."/>
            <person name="Medina Fernandez S."/>
            <person name="Misery B."/>
            <person name="Laplace J.-M."/>
            <person name="Cretenet M."/>
        </authorList>
    </citation>
    <scope>NUCLEOTIDE SEQUENCE</scope>
    <source>
        <strain evidence="7">UCMA15901</strain>
    </source>
</reference>